<gene>
    <name evidence="1" type="ORF">E1163_15985</name>
</gene>
<dbReference type="Gene3D" id="1.25.40.290">
    <property type="entry name" value="ARM repeat domains"/>
    <property type="match status" value="1"/>
</dbReference>
<dbReference type="RefSeq" id="WP_155173473.1">
    <property type="nucleotide sequence ID" value="NZ_BAAAFL010000012.1"/>
</dbReference>
<dbReference type="Pfam" id="PF08713">
    <property type="entry name" value="DNA_alkylation"/>
    <property type="match status" value="1"/>
</dbReference>
<dbReference type="PANTHER" id="PTHR34070:SF1">
    <property type="entry name" value="DNA ALKYLATION REPAIR PROTEIN"/>
    <property type="match status" value="1"/>
</dbReference>
<dbReference type="Gene3D" id="1.20.1660.10">
    <property type="entry name" value="Hypothetical protein (EF3068)"/>
    <property type="match status" value="1"/>
</dbReference>
<dbReference type="CDD" id="cd07064">
    <property type="entry name" value="AlkD_like_1"/>
    <property type="match status" value="1"/>
</dbReference>
<evidence type="ECO:0000313" key="2">
    <source>
        <dbReference type="Proteomes" id="UP000798808"/>
    </source>
</evidence>
<dbReference type="InterPro" id="IPR014825">
    <property type="entry name" value="DNA_alkylation"/>
</dbReference>
<evidence type="ECO:0000313" key="1">
    <source>
        <dbReference type="EMBL" id="MTI26459.1"/>
    </source>
</evidence>
<sequence length="220" mass="26153">MTYAHQLRDYFKPYADKSKALVMKQYLRGNFEFFGIQTPLRRELTRGFLKSHGLPPISDLHQIVVELWEAPERELQLTAMDICEKLAKKANEDHILTLEYMLTHKQWWDTVDLTAANLAGKYFRLYAEKIDLFIPKWQRSDDFWLNRSAILFQLKYKEETNTELLAETILPHMASKEFFIQKAIGWALREYSKTNPEWVRKFIQNNRLASLSIREGSKYL</sequence>
<accession>A0ABW9RQK8</accession>
<dbReference type="InterPro" id="IPR016024">
    <property type="entry name" value="ARM-type_fold"/>
</dbReference>
<dbReference type="Proteomes" id="UP000798808">
    <property type="component" value="Unassembled WGS sequence"/>
</dbReference>
<dbReference type="EMBL" id="SMLW01000582">
    <property type="protein sequence ID" value="MTI26459.1"/>
    <property type="molecule type" value="Genomic_DNA"/>
</dbReference>
<protein>
    <submittedName>
        <fullName evidence="1">DNA alkylation repair protein</fullName>
    </submittedName>
</protein>
<reference evidence="1 2" key="1">
    <citation type="submission" date="2019-02" db="EMBL/GenBank/DDBJ databases">
        <authorList>
            <person name="Goldberg S.R."/>
            <person name="Haltli B.A."/>
            <person name="Correa H."/>
            <person name="Russell K.G."/>
        </authorList>
    </citation>
    <scope>NUCLEOTIDE SEQUENCE [LARGE SCALE GENOMIC DNA]</scope>
    <source>
        <strain evidence="1 2">JCM 16186</strain>
    </source>
</reference>
<keyword evidence="2" id="KW-1185">Reference proteome</keyword>
<organism evidence="1 2">
    <name type="scientific">Fulvivirga kasyanovii</name>
    <dbReference type="NCBI Taxonomy" id="396812"/>
    <lineage>
        <taxon>Bacteria</taxon>
        <taxon>Pseudomonadati</taxon>
        <taxon>Bacteroidota</taxon>
        <taxon>Cytophagia</taxon>
        <taxon>Cytophagales</taxon>
        <taxon>Fulvivirgaceae</taxon>
        <taxon>Fulvivirga</taxon>
    </lineage>
</organism>
<dbReference type="PANTHER" id="PTHR34070">
    <property type="entry name" value="ARMADILLO-TYPE FOLD"/>
    <property type="match status" value="1"/>
</dbReference>
<proteinExistence type="predicted"/>
<comment type="caution">
    <text evidence="1">The sequence shown here is derived from an EMBL/GenBank/DDBJ whole genome shotgun (WGS) entry which is preliminary data.</text>
</comment>
<name>A0ABW9RQK8_9BACT</name>
<dbReference type="SUPFAM" id="SSF48371">
    <property type="entry name" value="ARM repeat"/>
    <property type="match status" value="1"/>
</dbReference>